<sequence>MPFHALPATPTHRSILPPTRPELPAQPNDALPPAGETQPPHIPECNTEKALAHGFESPGEAGRAGALPQGAVRAQTSPSWPLLCHLASIQPIL</sequence>
<evidence type="ECO:0000256" key="1">
    <source>
        <dbReference type="SAM" id="MobiDB-lite"/>
    </source>
</evidence>
<protein>
    <submittedName>
        <fullName evidence="2">Uncharacterized protein</fullName>
    </submittedName>
</protein>
<feature type="region of interest" description="Disordered" evidence="1">
    <location>
        <begin position="1"/>
        <end position="72"/>
    </location>
</feature>
<dbReference type="EMBL" id="MU005579">
    <property type="protein sequence ID" value="KAF2685220.1"/>
    <property type="molecule type" value="Genomic_DNA"/>
</dbReference>
<accession>A0A6G1J4S7</accession>
<dbReference type="AlphaFoldDB" id="A0A6G1J4S7"/>
<evidence type="ECO:0000313" key="2">
    <source>
        <dbReference type="EMBL" id="KAF2685220.1"/>
    </source>
</evidence>
<proteinExistence type="predicted"/>
<reference evidence="2" key="1">
    <citation type="journal article" date="2020" name="Stud. Mycol.">
        <title>101 Dothideomycetes genomes: a test case for predicting lifestyles and emergence of pathogens.</title>
        <authorList>
            <person name="Haridas S."/>
            <person name="Albert R."/>
            <person name="Binder M."/>
            <person name="Bloem J."/>
            <person name="Labutti K."/>
            <person name="Salamov A."/>
            <person name="Andreopoulos B."/>
            <person name="Baker S."/>
            <person name="Barry K."/>
            <person name="Bills G."/>
            <person name="Bluhm B."/>
            <person name="Cannon C."/>
            <person name="Castanera R."/>
            <person name="Culley D."/>
            <person name="Daum C."/>
            <person name="Ezra D."/>
            <person name="Gonzalez J."/>
            <person name="Henrissat B."/>
            <person name="Kuo A."/>
            <person name="Liang C."/>
            <person name="Lipzen A."/>
            <person name="Lutzoni F."/>
            <person name="Magnuson J."/>
            <person name="Mondo S."/>
            <person name="Nolan M."/>
            <person name="Ohm R."/>
            <person name="Pangilinan J."/>
            <person name="Park H.-J."/>
            <person name="Ramirez L."/>
            <person name="Alfaro M."/>
            <person name="Sun H."/>
            <person name="Tritt A."/>
            <person name="Yoshinaga Y."/>
            <person name="Zwiers L.-H."/>
            <person name="Turgeon B."/>
            <person name="Goodwin S."/>
            <person name="Spatafora J."/>
            <person name="Crous P."/>
            <person name="Grigoriev I."/>
        </authorList>
    </citation>
    <scope>NUCLEOTIDE SEQUENCE</scope>
    <source>
        <strain evidence="2">CBS 122367</strain>
    </source>
</reference>
<gene>
    <name evidence="2" type="ORF">K458DRAFT_417291</name>
</gene>
<dbReference type="Proteomes" id="UP000799291">
    <property type="component" value="Unassembled WGS sequence"/>
</dbReference>
<name>A0A6G1J4S7_9PLEO</name>
<organism evidence="2 3">
    <name type="scientific">Lentithecium fluviatile CBS 122367</name>
    <dbReference type="NCBI Taxonomy" id="1168545"/>
    <lineage>
        <taxon>Eukaryota</taxon>
        <taxon>Fungi</taxon>
        <taxon>Dikarya</taxon>
        <taxon>Ascomycota</taxon>
        <taxon>Pezizomycotina</taxon>
        <taxon>Dothideomycetes</taxon>
        <taxon>Pleosporomycetidae</taxon>
        <taxon>Pleosporales</taxon>
        <taxon>Massarineae</taxon>
        <taxon>Lentitheciaceae</taxon>
        <taxon>Lentithecium</taxon>
    </lineage>
</organism>
<keyword evidence="3" id="KW-1185">Reference proteome</keyword>
<evidence type="ECO:0000313" key="3">
    <source>
        <dbReference type="Proteomes" id="UP000799291"/>
    </source>
</evidence>